<comment type="subcellular location">
    <subcellularLocation>
        <location evidence="1">Cell membrane</location>
        <topology evidence="1">Multi-pass membrane protein</topology>
    </subcellularLocation>
</comment>
<feature type="domain" description="Major facilitator superfamily (MFS) profile" evidence="7">
    <location>
        <begin position="4"/>
        <end position="380"/>
    </location>
</feature>
<dbReference type="CDD" id="cd17324">
    <property type="entry name" value="MFS_NepI_like"/>
    <property type="match status" value="1"/>
</dbReference>
<dbReference type="PROSITE" id="PS50850">
    <property type="entry name" value="MFS"/>
    <property type="match status" value="1"/>
</dbReference>
<evidence type="ECO:0000259" key="7">
    <source>
        <dbReference type="PROSITE" id="PS50850"/>
    </source>
</evidence>
<evidence type="ECO:0000256" key="5">
    <source>
        <dbReference type="ARBA" id="ARBA00023136"/>
    </source>
</evidence>
<dbReference type="GO" id="GO:0022857">
    <property type="term" value="F:transmembrane transporter activity"/>
    <property type="evidence" value="ECO:0007669"/>
    <property type="project" value="InterPro"/>
</dbReference>
<sequence length="389" mass="39964">MPIALLALAIASFGIGTSEFIIMGILPDVARDLSVSIPRAGLLVTAYALTVTLGGPFVAVAAGRLPRKTALILLMGVFTAGNVACALAGDYWMLLAGRILAALSHGSFFGIGVVVAASVVPRERRSMAIALMFSGLTFANVTGVPLGAMLGHWAGWRSTFWAIVPIGLISAAALVAFVPKTEKPAEGDGSLADFRILGRPQILLTVAISVAGSAALFAVLTYIAPLLTSTANLSQQVISVALLLFGVGNFVGMLAGGRLADWRQMPAILGLLGLLVVIYASFAFTSHATIPAVASMLLIGAVSFATSPGLQTRAIEFAPEAPGVSATLMQSGFNLGNALGAWIGGMALEAGLEYGQLPWLATALTVVALVIALASVALERRNPKPQFAA</sequence>
<feature type="transmembrane region" description="Helical" evidence="6">
    <location>
        <begin position="99"/>
        <end position="120"/>
    </location>
</feature>
<keyword evidence="2" id="KW-1003">Cell membrane</keyword>
<feature type="transmembrane region" description="Helical" evidence="6">
    <location>
        <begin position="42"/>
        <end position="63"/>
    </location>
</feature>
<dbReference type="SUPFAM" id="SSF103473">
    <property type="entry name" value="MFS general substrate transporter"/>
    <property type="match status" value="1"/>
</dbReference>
<name>A0A6A7Y8P0_9HYPH</name>
<feature type="transmembrane region" description="Helical" evidence="6">
    <location>
        <begin position="267"/>
        <end position="284"/>
    </location>
</feature>
<dbReference type="PANTHER" id="PTHR43124">
    <property type="entry name" value="PURINE EFFLUX PUMP PBUE"/>
    <property type="match status" value="1"/>
</dbReference>
<reference evidence="8 9" key="1">
    <citation type="submission" date="2019-09" db="EMBL/GenBank/DDBJ databases">
        <title>Segnochrobactrum spirostomi gen. nov., sp. nov., isolated from the ciliate Spirostomum cf. yagiui and description of a novel family, Segnochrobactraceae fam. nov. within the order Rhizobiales of the class Alphaproteobacteria.</title>
        <authorList>
            <person name="Akter S."/>
            <person name="Shazib S.U.A."/>
            <person name="Shin M.K."/>
        </authorList>
    </citation>
    <scope>NUCLEOTIDE SEQUENCE [LARGE SCALE GENOMIC DNA]</scope>
    <source>
        <strain evidence="8 9">Sp-1</strain>
    </source>
</reference>
<dbReference type="GO" id="GO:0005886">
    <property type="term" value="C:plasma membrane"/>
    <property type="evidence" value="ECO:0007669"/>
    <property type="project" value="UniProtKB-SubCell"/>
</dbReference>
<feature type="transmembrane region" description="Helical" evidence="6">
    <location>
        <begin position="127"/>
        <end position="148"/>
    </location>
</feature>
<dbReference type="Proteomes" id="UP000332515">
    <property type="component" value="Unassembled WGS sequence"/>
</dbReference>
<dbReference type="AlphaFoldDB" id="A0A6A7Y8P0"/>
<organism evidence="8 9">
    <name type="scientific">Segnochrobactrum spirostomi</name>
    <dbReference type="NCBI Taxonomy" id="2608987"/>
    <lineage>
        <taxon>Bacteria</taxon>
        <taxon>Pseudomonadati</taxon>
        <taxon>Pseudomonadota</taxon>
        <taxon>Alphaproteobacteria</taxon>
        <taxon>Hyphomicrobiales</taxon>
        <taxon>Segnochrobactraceae</taxon>
        <taxon>Segnochrobactrum</taxon>
    </lineage>
</organism>
<dbReference type="RefSeq" id="WP_153483859.1">
    <property type="nucleotide sequence ID" value="NZ_VWNA01000001.1"/>
</dbReference>
<keyword evidence="4 6" id="KW-1133">Transmembrane helix</keyword>
<accession>A0A6A7Y8P0</accession>
<keyword evidence="5 6" id="KW-0472">Membrane</keyword>
<dbReference type="Pfam" id="PF07690">
    <property type="entry name" value="MFS_1"/>
    <property type="match status" value="1"/>
</dbReference>
<protein>
    <submittedName>
        <fullName evidence="8">MFS transporter</fullName>
    </submittedName>
</protein>
<feature type="transmembrane region" description="Helical" evidence="6">
    <location>
        <begin position="70"/>
        <end position="93"/>
    </location>
</feature>
<evidence type="ECO:0000256" key="6">
    <source>
        <dbReference type="SAM" id="Phobius"/>
    </source>
</evidence>
<evidence type="ECO:0000256" key="3">
    <source>
        <dbReference type="ARBA" id="ARBA00022692"/>
    </source>
</evidence>
<keyword evidence="3 6" id="KW-0812">Transmembrane</keyword>
<dbReference type="InterPro" id="IPR011701">
    <property type="entry name" value="MFS"/>
</dbReference>
<dbReference type="PANTHER" id="PTHR43124:SF8">
    <property type="entry name" value="INNER MEMBRANE TRANSPORT PROTEIN YDHP"/>
    <property type="match status" value="1"/>
</dbReference>
<evidence type="ECO:0000313" key="8">
    <source>
        <dbReference type="EMBL" id="MQT14012.1"/>
    </source>
</evidence>
<gene>
    <name evidence="8" type="ORF">F0357_15450</name>
</gene>
<dbReference type="EMBL" id="VWNA01000001">
    <property type="protein sequence ID" value="MQT14012.1"/>
    <property type="molecule type" value="Genomic_DNA"/>
</dbReference>
<proteinExistence type="predicted"/>
<dbReference type="InterPro" id="IPR036259">
    <property type="entry name" value="MFS_trans_sf"/>
</dbReference>
<evidence type="ECO:0000256" key="2">
    <source>
        <dbReference type="ARBA" id="ARBA00022475"/>
    </source>
</evidence>
<feature type="transmembrane region" description="Helical" evidence="6">
    <location>
        <begin position="202"/>
        <end position="224"/>
    </location>
</feature>
<feature type="transmembrane region" description="Helical" evidence="6">
    <location>
        <begin position="160"/>
        <end position="181"/>
    </location>
</feature>
<comment type="caution">
    <text evidence="8">The sequence shown here is derived from an EMBL/GenBank/DDBJ whole genome shotgun (WGS) entry which is preliminary data.</text>
</comment>
<dbReference type="Gene3D" id="1.20.1250.20">
    <property type="entry name" value="MFS general substrate transporter like domains"/>
    <property type="match status" value="1"/>
</dbReference>
<evidence type="ECO:0000256" key="4">
    <source>
        <dbReference type="ARBA" id="ARBA00022989"/>
    </source>
</evidence>
<keyword evidence="9" id="KW-1185">Reference proteome</keyword>
<feature type="transmembrane region" description="Helical" evidence="6">
    <location>
        <begin position="236"/>
        <end position="255"/>
    </location>
</feature>
<evidence type="ECO:0000313" key="9">
    <source>
        <dbReference type="Proteomes" id="UP000332515"/>
    </source>
</evidence>
<feature type="transmembrane region" description="Helical" evidence="6">
    <location>
        <begin position="357"/>
        <end position="378"/>
    </location>
</feature>
<dbReference type="InterPro" id="IPR020846">
    <property type="entry name" value="MFS_dom"/>
</dbReference>
<dbReference type="InterPro" id="IPR050189">
    <property type="entry name" value="MFS_Efflux_Transporters"/>
</dbReference>
<evidence type="ECO:0000256" key="1">
    <source>
        <dbReference type="ARBA" id="ARBA00004651"/>
    </source>
</evidence>